<evidence type="ECO:0000256" key="7">
    <source>
        <dbReference type="ARBA" id="ARBA00043220"/>
    </source>
</evidence>
<evidence type="ECO:0000256" key="8">
    <source>
        <dbReference type="ARBA" id="ARBA00045209"/>
    </source>
</evidence>
<proteinExistence type="inferred from homology"/>
<dbReference type="Pfam" id="PF00095">
    <property type="entry name" value="WAP"/>
    <property type="match status" value="1"/>
</dbReference>
<accession>A0A8J6DLH0</accession>
<evidence type="ECO:0000256" key="5">
    <source>
        <dbReference type="ARBA" id="ARBA00040471"/>
    </source>
</evidence>
<keyword evidence="9" id="KW-0732">Signal</keyword>
<dbReference type="InterPro" id="IPR013584">
    <property type="entry name" value="RAP"/>
</dbReference>
<evidence type="ECO:0000256" key="1">
    <source>
        <dbReference type="ARBA" id="ARBA00004305"/>
    </source>
</evidence>
<feature type="domain" description="RAP" evidence="10">
    <location>
        <begin position="699"/>
        <end position="757"/>
    </location>
</feature>
<dbReference type="GO" id="GO:0005759">
    <property type="term" value="C:mitochondrial matrix"/>
    <property type="evidence" value="ECO:0007669"/>
    <property type="project" value="UniProtKB-SubCell"/>
</dbReference>
<dbReference type="GO" id="GO:0030414">
    <property type="term" value="F:peptidase inhibitor activity"/>
    <property type="evidence" value="ECO:0007669"/>
    <property type="project" value="InterPro"/>
</dbReference>
<dbReference type="InterPro" id="IPR036645">
    <property type="entry name" value="Elafin-like_sf"/>
</dbReference>
<comment type="similarity">
    <text evidence="4">Belongs to the FAST kinase family.</text>
</comment>
<dbReference type="Pfam" id="PF08368">
    <property type="entry name" value="FAST_2"/>
    <property type="match status" value="1"/>
</dbReference>
<sequence length="769" mass="86444">MRCLASLVLALLALEAALALAPALTPQEKVAVCPDTSSETISSEETLLNCKSDQDCPQDTKCCPNSSSSRFCMAPVMVPAPKAGCCSPAQDSMTSAPRLESKECFRDEDCENNKKCCSNMALESLLRSLACLLPRVSMAARLVKQCMCLLRESTRLAPVVSSAGRLRLAGVAHRTLTSSATSPSSHLPRPLSKLVEKEQVFTPYPERQEVDHLIEQATQPEEILKLLGGGHCLHQNHAALMLIQISRLLSEKPEDKALLMQDPRFRQLLCLANSQITTVWHGTLVKLLRSLYTLGLPTSSKELRSVEQEVRWRMRRLKYKHLAFLAESSTTYMQEQDSRELLAELLVHLERRWAEIEDSRMLVSIMMKAGHLSESLMNRLEDKCLELVEQFGPDELRKVLLTLAAQNRRSVPLLRAVSYHLVQKPFTLTKGMLLDLAYAYGKLSFHQTQVFQRLAADLLPHISSMTSSEVARCTKSFAFLKWLNLPLFEALAQHVLDRAQFITLPYLCNMLLAFARLNFRPEQEDQFFGLVHKKLGSELARLDPALQVDVVWALCVLQQVQDAELRAVLCPELHAQFLGSKSPKEQSTFQKLLHINATAQLENPEYTGPLLPASSLVPRPSALEKKVTPFQKELQETLKGLLGNADQGSFMVATQYGWVLDAEVLLDRDGQFLPLRDFVAPHLTQPSGSQPLPPGAKRLAFLRWEFPNFNSRSKDLLGRFVLARRHVLAAGFLVVDVPFYEWLELKSEWQKSAYLKDKMRKAVAEELAK</sequence>
<reference evidence="12" key="1">
    <citation type="journal article" date="2021" name="Evol. Appl.">
        <title>The genome of the Pyrenean desman and the effects of bottlenecks and inbreeding on the genomic landscape of an endangered species.</title>
        <authorList>
            <person name="Escoda L."/>
            <person name="Castresana J."/>
        </authorList>
    </citation>
    <scope>NUCLEOTIDE SEQUENCE</scope>
    <source>
        <strain evidence="12">IBE-C5619</strain>
    </source>
</reference>
<name>A0A8J6DLH0_GALPY</name>
<feature type="domain" description="WAP" evidence="11">
    <location>
        <begin position="26"/>
        <end position="76"/>
    </location>
</feature>
<comment type="caution">
    <text evidence="12">The sequence shown here is derived from an EMBL/GenBank/DDBJ whole genome shotgun (WGS) entry which is preliminary data.</text>
</comment>
<evidence type="ECO:0000259" key="10">
    <source>
        <dbReference type="PROSITE" id="PS51286"/>
    </source>
</evidence>
<keyword evidence="2" id="KW-0809">Transit peptide</keyword>
<organism evidence="12 13">
    <name type="scientific">Galemys pyrenaicus</name>
    <name type="common">Iberian desman</name>
    <name type="synonym">Pyrenean desman</name>
    <dbReference type="NCBI Taxonomy" id="202257"/>
    <lineage>
        <taxon>Eukaryota</taxon>
        <taxon>Metazoa</taxon>
        <taxon>Chordata</taxon>
        <taxon>Craniata</taxon>
        <taxon>Vertebrata</taxon>
        <taxon>Euteleostomi</taxon>
        <taxon>Mammalia</taxon>
        <taxon>Eutheria</taxon>
        <taxon>Laurasiatheria</taxon>
        <taxon>Eulipotyphla</taxon>
        <taxon>Talpidae</taxon>
        <taxon>Galemys</taxon>
    </lineage>
</organism>
<dbReference type="GO" id="GO:0005576">
    <property type="term" value="C:extracellular region"/>
    <property type="evidence" value="ECO:0007669"/>
    <property type="project" value="InterPro"/>
</dbReference>
<dbReference type="EMBL" id="JAGFMF010011868">
    <property type="protein sequence ID" value="KAG8510578.1"/>
    <property type="molecule type" value="Genomic_DNA"/>
</dbReference>
<keyword evidence="12" id="KW-0418">Kinase</keyword>
<feature type="chain" id="PRO_5035151168" description="FAST kinase domain-containing protein 4" evidence="9">
    <location>
        <begin position="20"/>
        <end position="769"/>
    </location>
</feature>
<dbReference type="InterPro" id="IPR050870">
    <property type="entry name" value="FAST_kinase"/>
</dbReference>
<comment type="subcellular location">
    <subcellularLocation>
        <location evidence="1">Mitochondrion matrix</location>
    </subcellularLocation>
</comment>
<dbReference type="InterPro" id="IPR013579">
    <property type="entry name" value="FAST_2"/>
</dbReference>
<dbReference type="GO" id="GO:0003723">
    <property type="term" value="F:RNA binding"/>
    <property type="evidence" value="ECO:0007669"/>
    <property type="project" value="TreeGrafter"/>
</dbReference>
<evidence type="ECO:0000256" key="4">
    <source>
        <dbReference type="ARBA" id="ARBA00038281"/>
    </source>
</evidence>
<feature type="signal peptide" evidence="9">
    <location>
        <begin position="1"/>
        <end position="19"/>
    </location>
</feature>
<dbReference type="GO" id="GO:0016301">
    <property type="term" value="F:kinase activity"/>
    <property type="evidence" value="ECO:0007669"/>
    <property type="project" value="UniProtKB-KW"/>
</dbReference>
<dbReference type="GO" id="GO:0000963">
    <property type="term" value="P:mitochondrial RNA processing"/>
    <property type="evidence" value="ECO:0007669"/>
    <property type="project" value="TreeGrafter"/>
</dbReference>
<dbReference type="SMART" id="SM00217">
    <property type="entry name" value="WAP"/>
    <property type="match status" value="2"/>
</dbReference>
<dbReference type="PANTHER" id="PTHR21228:SF59">
    <property type="entry name" value="FAST KINASE DOMAIN-CONTAINING PROTEIN 4"/>
    <property type="match status" value="1"/>
</dbReference>
<dbReference type="InterPro" id="IPR008197">
    <property type="entry name" value="WAP_dom"/>
</dbReference>
<dbReference type="Gene3D" id="4.10.75.10">
    <property type="entry name" value="Elafin-like"/>
    <property type="match status" value="1"/>
</dbReference>
<dbReference type="SMART" id="SM00952">
    <property type="entry name" value="RAP"/>
    <property type="match status" value="1"/>
</dbReference>
<evidence type="ECO:0000313" key="13">
    <source>
        <dbReference type="Proteomes" id="UP000700334"/>
    </source>
</evidence>
<dbReference type="SUPFAM" id="SSF57256">
    <property type="entry name" value="Elafin-like"/>
    <property type="match status" value="2"/>
</dbReference>
<evidence type="ECO:0000313" key="12">
    <source>
        <dbReference type="EMBL" id="KAG8510578.1"/>
    </source>
</evidence>
<dbReference type="Pfam" id="PF08373">
    <property type="entry name" value="RAP"/>
    <property type="match status" value="1"/>
</dbReference>
<evidence type="ECO:0000256" key="6">
    <source>
        <dbReference type="ARBA" id="ARBA00042265"/>
    </source>
</evidence>
<dbReference type="InterPro" id="IPR010622">
    <property type="entry name" value="FAST_Leu-rich"/>
</dbReference>
<evidence type="ECO:0000259" key="11">
    <source>
        <dbReference type="PROSITE" id="PS51390"/>
    </source>
</evidence>
<protein>
    <recommendedName>
        <fullName evidence="5">FAST kinase domain-containing protein 4</fullName>
    </recommendedName>
    <alternativeName>
        <fullName evidence="7">Protein TBRG4</fullName>
    </alternativeName>
    <alternativeName>
        <fullName evidence="6">Transforming growth factor beta regulator 4</fullName>
    </alternativeName>
</protein>
<dbReference type="Proteomes" id="UP000700334">
    <property type="component" value="Unassembled WGS sequence"/>
</dbReference>
<dbReference type="GO" id="GO:0044528">
    <property type="term" value="P:regulation of mitochondrial mRNA stability"/>
    <property type="evidence" value="ECO:0007669"/>
    <property type="project" value="InterPro"/>
</dbReference>
<keyword evidence="12" id="KW-0808">Transferase</keyword>
<evidence type="ECO:0000256" key="9">
    <source>
        <dbReference type="SAM" id="SignalP"/>
    </source>
</evidence>
<dbReference type="OrthoDB" id="6501018at2759"/>
<keyword evidence="3" id="KW-0496">Mitochondrion</keyword>
<keyword evidence="13" id="KW-1185">Reference proteome</keyword>
<dbReference type="PANTHER" id="PTHR21228">
    <property type="entry name" value="FAST LEU-RICH DOMAIN-CONTAINING"/>
    <property type="match status" value="1"/>
</dbReference>
<evidence type="ECO:0000256" key="2">
    <source>
        <dbReference type="ARBA" id="ARBA00022946"/>
    </source>
</evidence>
<dbReference type="Pfam" id="PF06743">
    <property type="entry name" value="FAST_1"/>
    <property type="match status" value="1"/>
</dbReference>
<comment type="function">
    <text evidence="8">Plays a role in processing of mitochondrial RNA precursors and in stabilization of a subset of mature mitochondrial RNA species, such as MT-CO1, MT-CO2, MT-CYB, MT-CO3, MT-ND3, MT-ND5 and MT-ATP8/6. May play a role in cell cycle progression.</text>
</comment>
<dbReference type="PROSITE" id="PS51286">
    <property type="entry name" value="RAP"/>
    <property type="match status" value="1"/>
</dbReference>
<dbReference type="PROSITE" id="PS51390">
    <property type="entry name" value="WAP"/>
    <property type="match status" value="1"/>
</dbReference>
<dbReference type="GO" id="GO:0035770">
    <property type="term" value="C:ribonucleoprotein granule"/>
    <property type="evidence" value="ECO:0007669"/>
    <property type="project" value="TreeGrafter"/>
</dbReference>
<dbReference type="AlphaFoldDB" id="A0A8J6DLH0"/>
<gene>
    <name evidence="12" type="ORF">J0S82_002634</name>
</gene>
<dbReference type="CDD" id="cd23739">
    <property type="entry name" value="TBRG4-like_N"/>
    <property type="match status" value="1"/>
</dbReference>
<evidence type="ECO:0000256" key="3">
    <source>
        <dbReference type="ARBA" id="ARBA00023128"/>
    </source>
</evidence>